<dbReference type="PIRSF" id="PIRSF001357">
    <property type="entry name" value="DeoC"/>
    <property type="match status" value="1"/>
</dbReference>
<evidence type="ECO:0000256" key="5">
    <source>
        <dbReference type="ARBA" id="ARBA00023270"/>
    </source>
</evidence>
<dbReference type="GO" id="GO:0005737">
    <property type="term" value="C:cytoplasm"/>
    <property type="evidence" value="ECO:0007669"/>
    <property type="project" value="InterPro"/>
</dbReference>
<dbReference type="STRING" id="665126.ABB55_19250"/>
<evidence type="ECO:0000313" key="8">
    <source>
        <dbReference type="EMBL" id="KPL54084.1"/>
    </source>
</evidence>
<dbReference type="Proteomes" id="UP000048984">
    <property type="component" value="Unassembled WGS sequence"/>
</dbReference>
<evidence type="ECO:0000256" key="6">
    <source>
        <dbReference type="ARBA" id="ARBA00048791"/>
    </source>
</evidence>
<dbReference type="InterPro" id="IPR002915">
    <property type="entry name" value="DeoC/FbaB/LacD_aldolase"/>
</dbReference>
<dbReference type="Pfam" id="PF01791">
    <property type="entry name" value="DeoC"/>
    <property type="match status" value="1"/>
</dbReference>
<comment type="similarity">
    <text evidence="2">Belongs to the DeoC/FbaB aldolase family. DeoC type 2 subfamily.</text>
</comment>
<dbReference type="RefSeq" id="WP_054360250.1">
    <property type="nucleotide sequence ID" value="NZ_LJYW01000001.1"/>
</dbReference>
<evidence type="ECO:0000256" key="1">
    <source>
        <dbReference type="ARBA" id="ARBA00004816"/>
    </source>
</evidence>
<comment type="pathway">
    <text evidence="1">Carbohydrate degradation; 2-deoxy-D-ribose 1-phosphate degradation; D-glyceraldehyde 3-phosphate and acetaldehyde from 2-deoxy-alpha-D-ribose 1-phosphate: step 2/2.</text>
</comment>
<accession>A0A0P6W6D6</accession>
<dbReference type="SMART" id="SM01133">
    <property type="entry name" value="DeoC"/>
    <property type="match status" value="1"/>
</dbReference>
<organism evidence="8 9">
    <name type="scientific">Prosthecodimorpha hirschii</name>
    <dbReference type="NCBI Taxonomy" id="665126"/>
    <lineage>
        <taxon>Bacteria</taxon>
        <taxon>Pseudomonadati</taxon>
        <taxon>Pseudomonadota</taxon>
        <taxon>Alphaproteobacteria</taxon>
        <taxon>Hyphomicrobiales</taxon>
        <taxon>Ancalomicrobiaceae</taxon>
        <taxon>Prosthecodimorpha</taxon>
    </lineage>
</organism>
<dbReference type="PANTHER" id="PTHR10889">
    <property type="entry name" value="DEOXYRIBOSE-PHOSPHATE ALDOLASE"/>
    <property type="match status" value="1"/>
</dbReference>
<comment type="catalytic activity">
    <reaction evidence="6">
        <text>2-deoxy-D-ribose 5-phosphate = D-glyceraldehyde 3-phosphate + acetaldehyde</text>
        <dbReference type="Rhea" id="RHEA:12821"/>
        <dbReference type="ChEBI" id="CHEBI:15343"/>
        <dbReference type="ChEBI" id="CHEBI:59776"/>
        <dbReference type="ChEBI" id="CHEBI:62877"/>
        <dbReference type="EC" id="4.1.2.4"/>
    </reaction>
</comment>
<protein>
    <recommendedName>
        <fullName evidence="3 7">Deoxyribose-phosphate aldolase</fullName>
        <ecNumber evidence="3 7">4.1.2.4</ecNumber>
    </recommendedName>
</protein>
<comment type="caution">
    <text evidence="8">The sequence shown here is derived from an EMBL/GenBank/DDBJ whole genome shotgun (WGS) entry which is preliminary data.</text>
</comment>
<dbReference type="EC" id="4.1.2.4" evidence="3 7"/>
<evidence type="ECO:0000313" key="9">
    <source>
        <dbReference type="Proteomes" id="UP000048984"/>
    </source>
</evidence>
<evidence type="ECO:0000256" key="3">
    <source>
        <dbReference type="ARBA" id="ARBA00012515"/>
    </source>
</evidence>
<keyword evidence="4 8" id="KW-0456">Lyase</keyword>
<dbReference type="GO" id="GO:0016052">
    <property type="term" value="P:carbohydrate catabolic process"/>
    <property type="evidence" value="ECO:0007669"/>
    <property type="project" value="TreeGrafter"/>
</dbReference>
<dbReference type="InterPro" id="IPR013785">
    <property type="entry name" value="Aldolase_TIM"/>
</dbReference>
<evidence type="ECO:0000256" key="2">
    <source>
        <dbReference type="ARBA" id="ARBA00009473"/>
    </source>
</evidence>
<name>A0A0P6W6D6_9HYPH</name>
<proteinExistence type="inferred from homology"/>
<keyword evidence="9" id="KW-1185">Reference proteome</keyword>
<sequence length="260" mass="26813">MPETVRLAAIAARALPLVDLTDLGEASTPAAVDALVDRASTPFGPVAAVCLWPRFVARARARLDAASPIKIATVVNFPDGGTDRAAVVAETEAALRDGADEIDLVLPYRALMAGDVAAAEAMIAAVRALFPPPPVRLKVILETGRLVDPALIRQAADLAIAAGADFIKTSTGKVDVNATPEAAEIMLQAIWDAGRPCGFKAAGGIRTTEDAGHYLDIADRILGPDWVAPATFRFGASGLLDDLLARLGGTAAAAGQPASY</sequence>
<dbReference type="NCBIfam" id="TIGR00126">
    <property type="entry name" value="deoC"/>
    <property type="match status" value="1"/>
</dbReference>
<dbReference type="GO" id="GO:0004139">
    <property type="term" value="F:deoxyribose-phosphate aldolase activity"/>
    <property type="evidence" value="ECO:0007669"/>
    <property type="project" value="UniProtKB-UniRule"/>
</dbReference>
<evidence type="ECO:0000256" key="4">
    <source>
        <dbReference type="ARBA" id="ARBA00023239"/>
    </source>
</evidence>
<dbReference type="AlphaFoldDB" id="A0A0P6W6D6"/>
<dbReference type="Gene3D" id="3.20.20.70">
    <property type="entry name" value="Aldolase class I"/>
    <property type="match status" value="1"/>
</dbReference>
<gene>
    <name evidence="8" type="ORF">ABB55_19250</name>
</gene>
<dbReference type="SUPFAM" id="SSF51569">
    <property type="entry name" value="Aldolase"/>
    <property type="match status" value="1"/>
</dbReference>
<dbReference type="PANTHER" id="PTHR10889:SF3">
    <property type="entry name" value="DEOXYRIBOSE-PHOSPHATE ALDOLASE"/>
    <property type="match status" value="1"/>
</dbReference>
<reference evidence="8 9" key="1">
    <citation type="submission" date="2015-09" db="EMBL/GenBank/DDBJ databases">
        <authorList>
            <person name="Jackson K.R."/>
            <person name="Lunt B.L."/>
            <person name="Fisher J.N.B."/>
            <person name="Gardner A.V."/>
            <person name="Bailey M.E."/>
            <person name="Deus L.M."/>
            <person name="Earl A.S."/>
            <person name="Gibby P.D."/>
            <person name="Hartmann K.A."/>
            <person name="Liu J.E."/>
            <person name="Manci A.M."/>
            <person name="Nielsen D.A."/>
            <person name="Solomon M.B."/>
            <person name="Breakwell D.P."/>
            <person name="Burnett S.H."/>
            <person name="Grose J.H."/>
        </authorList>
    </citation>
    <scope>NUCLEOTIDE SEQUENCE [LARGE SCALE GENOMIC DNA]</scope>
    <source>
        <strain evidence="8 9">16</strain>
    </source>
</reference>
<dbReference type="GO" id="GO:0009264">
    <property type="term" value="P:deoxyribonucleotide catabolic process"/>
    <property type="evidence" value="ECO:0007669"/>
    <property type="project" value="UniProtKB-UniRule"/>
</dbReference>
<keyword evidence="5" id="KW-0704">Schiff base</keyword>
<reference evidence="8 9" key="2">
    <citation type="submission" date="2015-10" db="EMBL/GenBank/DDBJ databases">
        <title>Draft Genome Sequence of Prosthecomicrobium hirschii ATCC 27832.</title>
        <authorList>
            <person name="Daniel J."/>
            <person name="Givan S.A."/>
            <person name="Brun Y.V."/>
            <person name="Brown P.J."/>
        </authorList>
    </citation>
    <scope>NUCLEOTIDE SEQUENCE [LARGE SCALE GENOMIC DNA]</scope>
    <source>
        <strain evidence="8 9">16</strain>
    </source>
</reference>
<dbReference type="EMBL" id="LJYW01000001">
    <property type="protein sequence ID" value="KPL54084.1"/>
    <property type="molecule type" value="Genomic_DNA"/>
</dbReference>
<evidence type="ECO:0000256" key="7">
    <source>
        <dbReference type="NCBIfam" id="TIGR00126"/>
    </source>
</evidence>
<dbReference type="InterPro" id="IPR011343">
    <property type="entry name" value="DeoC"/>
</dbReference>